<accession>A0ACA9SAV6</accession>
<sequence length="43" mass="4869">TELGNNISEELAIALRLFKVKIQNNLTDEAFRQTMIAVNAKSY</sequence>
<protein>
    <submittedName>
        <fullName evidence="1">12417_t:CDS:1</fullName>
    </submittedName>
</protein>
<evidence type="ECO:0000313" key="2">
    <source>
        <dbReference type="Proteomes" id="UP000789920"/>
    </source>
</evidence>
<comment type="caution">
    <text evidence="1">The sequence shown here is derived from an EMBL/GenBank/DDBJ whole genome shotgun (WGS) entry which is preliminary data.</text>
</comment>
<feature type="non-terminal residue" evidence="1">
    <location>
        <position position="1"/>
    </location>
</feature>
<name>A0ACA9SAV6_9GLOM</name>
<organism evidence="1 2">
    <name type="scientific">Racocetra persica</name>
    <dbReference type="NCBI Taxonomy" id="160502"/>
    <lineage>
        <taxon>Eukaryota</taxon>
        <taxon>Fungi</taxon>
        <taxon>Fungi incertae sedis</taxon>
        <taxon>Mucoromycota</taxon>
        <taxon>Glomeromycotina</taxon>
        <taxon>Glomeromycetes</taxon>
        <taxon>Diversisporales</taxon>
        <taxon>Gigasporaceae</taxon>
        <taxon>Racocetra</taxon>
    </lineage>
</organism>
<reference evidence="1" key="1">
    <citation type="submission" date="2021-06" db="EMBL/GenBank/DDBJ databases">
        <authorList>
            <person name="Kallberg Y."/>
            <person name="Tangrot J."/>
            <person name="Rosling A."/>
        </authorList>
    </citation>
    <scope>NUCLEOTIDE SEQUENCE</scope>
    <source>
        <strain evidence="1">MA461A</strain>
    </source>
</reference>
<proteinExistence type="predicted"/>
<feature type="non-terminal residue" evidence="1">
    <location>
        <position position="43"/>
    </location>
</feature>
<evidence type="ECO:0000313" key="1">
    <source>
        <dbReference type="EMBL" id="CAG8830856.1"/>
    </source>
</evidence>
<dbReference type="EMBL" id="CAJVQC010100027">
    <property type="protein sequence ID" value="CAG8830856.1"/>
    <property type="molecule type" value="Genomic_DNA"/>
</dbReference>
<gene>
    <name evidence="1" type="ORF">RPERSI_LOCUS27936</name>
</gene>
<dbReference type="Proteomes" id="UP000789920">
    <property type="component" value="Unassembled WGS sequence"/>
</dbReference>
<keyword evidence="2" id="KW-1185">Reference proteome</keyword>